<evidence type="ECO:0000313" key="4">
    <source>
        <dbReference type="EMBL" id="CAE8738656.1"/>
    </source>
</evidence>
<gene>
    <name evidence="4" type="ORF">PGLA2088_LOCUS49285</name>
</gene>
<dbReference type="InterPro" id="IPR036869">
    <property type="entry name" value="J_dom_sf"/>
</dbReference>
<dbReference type="SUPFAM" id="SSF46565">
    <property type="entry name" value="Chaperone J-domain"/>
    <property type="match status" value="1"/>
</dbReference>
<dbReference type="Proteomes" id="UP000626109">
    <property type="component" value="Unassembled WGS sequence"/>
</dbReference>
<feature type="compositionally biased region" description="Low complexity" evidence="2">
    <location>
        <begin position="192"/>
        <end position="201"/>
    </location>
</feature>
<dbReference type="AlphaFoldDB" id="A0A813LSL2"/>
<dbReference type="PANTHER" id="PTHR24330">
    <property type="entry name" value="HOMEOBOX PROTEIN BARH-LIKE"/>
    <property type="match status" value="1"/>
</dbReference>
<dbReference type="EMBL" id="CAJNNW010036976">
    <property type="protein sequence ID" value="CAE8738656.1"/>
    <property type="molecule type" value="Genomic_DNA"/>
</dbReference>
<accession>A0A813LSL2</accession>
<evidence type="ECO:0000313" key="5">
    <source>
        <dbReference type="Proteomes" id="UP000626109"/>
    </source>
</evidence>
<protein>
    <recommendedName>
        <fullName evidence="3">J domain-containing protein</fullName>
    </recommendedName>
</protein>
<evidence type="ECO:0000259" key="3">
    <source>
        <dbReference type="PROSITE" id="PS50076"/>
    </source>
</evidence>
<dbReference type="InterPro" id="IPR052145">
    <property type="entry name" value="Mediator/Homeobox_domain"/>
</dbReference>
<dbReference type="InterPro" id="IPR018253">
    <property type="entry name" value="DnaJ_domain_CS"/>
</dbReference>
<dbReference type="SMART" id="SM00271">
    <property type="entry name" value="DnaJ"/>
    <property type="match status" value="1"/>
</dbReference>
<reference evidence="4" key="1">
    <citation type="submission" date="2021-02" db="EMBL/GenBank/DDBJ databases">
        <authorList>
            <person name="Dougan E. K."/>
            <person name="Rhodes N."/>
            <person name="Thang M."/>
            <person name="Chan C."/>
        </authorList>
    </citation>
    <scope>NUCLEOTIDE SEQUENCE</scope>
</reference>
<feature type="compositionally biased region" description="Low complexity" evidence="2">
    <location>
        <begin position="249"/>
        <end position="287"/>
    </location>
</feature>
<dbReference type="PROSITE" id="PS50076">
    <property type="entry name" value="DNAJ_2"/>
    <property type="match status" value="1"/>
</dbReference>
<feature type="compositionally biased region" description="Low complexity" evidence="2">
    <location>
        <begin position="293"/>
        <end position="303"/>
    </location>
</feature>
<dbReference type="Gene3D" id="1.10.287.110">
    <property type="entry name" value="DnaJ domain"/>
    <property type="match status" value="1"/>
</dbReference>
<dbReference type="Pfam" id="PF00226">
    <property type="entry name" value="DnaJ"/>
    <property type="match status" value="1"/>
</dbReference>
<feature type="region of interest" description="Disordered" evidence="2">
    <location>
        <begin position="66"/>
        <end position="306"/>
    </location>
</feature>
<feature type="compositionally biased region" description="Low complexity" evidence="2">
    <location>
        <begin position="212"/>
        <end position="225"/>
    </location>
</feature>
<dbReference type="PROSITE" id="PS00636">
    <property type="entry name" value="DNAJ_1"/>
    <property type="match status" value="1"/>
</dbReference>
<feature type="coiled-coil region" evidence="1">
    <location>
        <begin position="689"/>
        <end position="716"/>
    </location>
</feature>
<organism evidence="4 5">
    <name type="scientific">Polarella glacialis</name>
    <name type="common">Dinoflagellate</name>
    <dbReference type="NCBI Taxonomy" id="89957"/>
    <lineage>
        <taxon>Eukaryota</taxon>
        <taxon>Sar</taxon>
        <taxon>Alveolata</taxon>
        <taxon>Dinophyceae</taxon>
        <taxon>Suessiales</taxon>
        <taxon>Suessiaceae</taxon>
        <taxon>Polarella</taxon>
    </lineage>
</organism>
<feature type="compositionally biased region" description="Low complexity" evidence="2">
    <location>
        <begin position="70"/>
        <end position="82"/>
    </location>
</feature>
<dbReference type="CDD" id="cd06257">
    <property type="entry name" value="DnaJ"/>
    <property type="match status" value="1"/>
</dbReference>
<feature type="region of interest" description="Disordered" evidence="2">
    <location>
        <begin position="423"/>
        <end position="479"/>
    </location>
</feature>
<keyword evidence="1" id="KW-0175">Coiled coil</keyword>
<evidence type="ECO:0000256" key="1">
    <source>
        <dbReference type="SAM" id="Coils"/>
    </source>
</evidence>
<proteinExistence type="predicted"/>
<dbReference type="InterPro" id="IPR001623">
    <property type="entry name" value="DnaJ_domain"/>
</dbReference>
<sequence>MAEGLSLYQVLGCKQGALFAELRACFKRRALSVHPDKGGSKEAFQQVLAAFETLADPVARATYDRRHAAAVRQQHQQQHQQQPAATTRADQDAEAEGGRGSKRKRRRTGGDEERQQKSSSSTIGEAADPYEEQRPKQQPQPKHSTSRADQDAEAEGGRGSQRKRRRTGEERQQNGSSSAAFGRAATPHEEQQQQQQEQQQKQLHKQPKQDQRQQQQPLQQPQAKQSTGDLSQDGSAPASQAQELEVKKTPSQNNNSNNNNNKSNNNKQQQQQQQQQTATTTKATTPEQAPPEQQQQQQQQQQQKSQRAAQVSEEFLFENLRQLLQRLPPAVRKAVIGEIPQNMRRALELWMLDRRSQATRTDPEVSQNLCQRFGDCSEDTSDDNSHDSSECDEAEADCALAICDTTAACRDASCEEVICMSDDSSDMSEQEPDTHVIVSSGANGPDKTLSVMQSLEEEFPPEVGPGSGSHGSRRSSHGRTGVRGIVMANNTSYAACQHIGIFGLESKIEPDLATALDHLAIITVLKQRVQHGVLDGGNFEDCMRRAWVETESEVGVEAMEDLGLKFFLSLRKSYWIGRHMKVTTPRIACLETALAYRRRFAELQQALSHRGVVSPGLLNRLSIADLEDNWHRFSALYIEACCGLGETQNIDASSPKSKEAVAKRLATLVEANSAEREKQLRAWNCRQMLLEERLQRQAARKERAALLRNRRAMSREDRNKARHQKLPSELVKNLVRRWERLQSQRRRREAAVLQQERAKQRAAARVELKQRAAARVELRRCRMEREERWRWLNRPDLTMADLLGQRGL</sequence>
<feature type="compositionally biased region" description="Polar residues" evidence="2">
    <location>
        <begin position="226"/>
        <end position="242"/>
    </location>
</feature>
<comment type="caution">
    <text evidence="4">The sequence shown here is derived from an EMBL/GenBank/DDBJ whole genome shotgun (WGS) entry which is preliminary data.</text>
</comment>
<feature type="domain" description="J" evidence="3">
    <location>
        <begin position="6"/>
        <end position="67"/>
    </location>
</feature>
<name>A0A813LSL2_POLGL</name>
<evidence type="ECO:0000256" key="2">
    <source>
        <dbReference type="SAM" id="MobiDB-lite"/>
    </source>
</evidence>